<keyword evidence="2" id="KW-1185">Reference proteome</keyword>
<proteinExistence type="predicted"/>
<dbReference type="AlphaFoldDB" id="A0A7J8Z2U2"/>
<protein>
    <submittedName>
        <fullName evidence="1">Uncharacterized protein</fullName>
    </submittedName>
</protein>
<dbReference type="Proteomes" id="UP000593574">
    <property type="component" value="Unassembled WGS sequence"/>
</dbReference>
<evidence type="ECO:0000313" key="2">
    <source>
        <dbReference type="Proteomes" id="UP000593574"/>
    </source>
</evidence>
<gene>
    <name evidence="1" type="ORF">Golax_018267</name>
</gene>
<name>A0A7J8Z2U2_9ROSI</name>
<organism evidence="1 2">
    <name type="scientific">Gossypium laxum</name>
    <dbReference type="NCBI Taxonomy" id="34288"/>
    <lineage>
        <taxon>Eukaryota</taxon>
        <taxon>Viridiplantae</taxon>
        <taxon>Streptophyta</taxon>
        <taxon>Embryophyta</taxon>
        <taxon>Tracheophyta</taxon>
        <taxon>Spermatophyta</taxon>
        <taxon>Magnoliopsida</taxon>
        <taxon>eudicotyledons</taxon>
        <taxon>Gunneridae</taxon>
        <taxon>Pentapetalae</taxon>
        <taxon>rosids</taxon>
        <taxon>malvids</taxon>
        <taxon>Malvales</taxon>
        <taxon>Malvaceae</taxon>
        <taxon>Malvoideae</taxon>
        <taxon>Gossypium</taxon>
    </lineage>
</organism>
<accession>A0A7J8Z2U2</accession>
<comment type="caution">
    <text evidence="1">The sequence shown here is derived from an EMBL/GenBank/DDBJ whole genome shotgun (WGS) entry which is preliminary data.</text>
</comment>
<evidence type="ECO:0000313" key="1">
    <source>
        <dbReference type="EMBL" id="MBA0706138.1"/>
    </source>
</evidence>
<sequence>MAKKKGNEIASTLAIVGINHGDMFKAW</sequence>
<dbReference type="EMBL" id="JABEZV010000002">
    <property type="protein sequence ID" value="MBA0706138.1"/>
    <property type="molecule type" value="Genomic_DNA"/>
</dbReference>
<reference evidence="1 2" key="1">
    <citation type="journal article" date="2019" name="Genome Biol. Evol.">
        <title>Insights into the evolution of the New World diploid cottons (Gossypium, subgenus Houzingenia) based on genome sequencing.</title>
        <authorList>
            <person name="Grover C.E."/>
            <person name="Arick M.A. 2nd"/>
            <person name="Thrash A."/>
            <person name="Conover J.L."/>
            <person name="Sanders W.S."/>
            <person name="Peterson D.G."/>
            <person name="Frelichowski J.E."/>
            <person name="Scheffler J.A."/>
            <person name="Scheffler B.E."/>
            <person name="Wendel J.F."/>
        </authorList>
    </citation>
    <scope>NUCLEOTIDE SEQUENCE [LARGE SCALE GENOMIC DNA]</scope>
    <source>
        <strain evidence="1">4</strain>
        <tissue evidence="1">Leaf</tissue>
    </source>
</reference>